<dbReference type="KEGG" id="bbel:109484180"/>
<dbReference type="Gene3D" id="1.10.238.10">
    <property type="entry name" value="EF-hand"/>
    <property type="match status" value="1"/>
</dbReference>
<feature type="region of interest" description="Disordered" evidence="4">
    <location>
        <begin position="1"/>
        <end position="39"/>
    </location>
</feature>
<protein>
    <submittedName>
        <fullName evidence="7">EF-hand domain-containing protein D2-like</fullName>
    </submittedName>
</protein>
<sequence>MAENELADRLARQAKIADGSATDEPKKMREYEDPNQKFAHPWPEFSDYFSREQCKKYEELFQESDEDKDGFISYEELKRLMEKRGDPMTHLELKAIIKEVDEDKDGKINMREWLYLWSKVMKGEMPEGSGLAKLVEAHSKFGASIKVQKAAGVGGAKGFFESKMNEDADKEKYQQEIQEQQRLDYERKRQEKAEKEAEEQRKAAFKARAGQFE</sequence>
<proteinExistence type="predicted"/>
<keyword evidence="2" id="KW-0677">Repeat</keyword>
<reference evidence="7" key="1">
    <citation type="submission" date="2025-08" db="UniProtKB">
        <authorList>
            <consortium name="RefSeq"/>
        </authorList>
    </citation>
    <scope>IDENTIFICATION</scope>
    <source>
        <tissue evidence="7">Gonad</tissue>
    </source>
</reference>
<dbReference type="SUPFAM" id="SSF47473">
    <property type="entry name" value="EF-hand"/>
    <property type="match status" value="1"/>
</dbReference>
<feature type="compositionally biased region" description="Basic and acidic residues" evidence="4">
    <location>
        <begin position="23"/>
        <end position="35"/>
    </location>
</feature>
<dbReference type="PROSITE" id="PS50222">
    <property type="entry name" value="EF_HAND_2"/>
    <property type="match status" value="2"/>
</dbReference>
<dbReference type="GO" id="GO:0005509">
    <property type="term" value="F:calcium ion binding"/>
    <property type="evidence" value="ECO:0007669"/>
    <property type="project" value="InterPro"/>
</dbReference>
<keyword evidence="6" id="KW-1185">Reference proteome</keyword>
<feature type="compositionally biased region" description="Basic and acidic residues" evidence="4">
    <location>
        <begin position="165"/>
        <end position="202"/>
    </location>
</feature>
<evidence type="ECO:0000256" key="2">
    <source>
        <dbReference type="ARBA" id="ARBA00022737"/>
    </source>
</evidence>
<dbReference type="InterPro" id="IPR040365">
    <property type="entry name" value="EFHD1/2"/>
</dbReference>
<evidence type="ECO:0000256" key="3">
    <source>
        <dbReference type="ARBA" id="ARBA00022837"/>
    </source>
</evidence>
<dbReference type="CDD" id="cd00051">
    <property type="entry name" value="EFh"/>
    <property type="match status" value="1"/>
</dbReference>
<accession>A0A6P4ZP64</accession>
<evidence type="ECO:0000259" key="5">
    <source>
        <dbReference type="PROSITE" id="PS50222"/>
    </source>
</evidence>
<dbReference type="PANTHER" id="PTHR13025">
    <property type="entry name" value="EF-HAND DOMAIN-CONTAINING PROTEIN D"/>
    <property type="match status" value="1"/>
</dbReference>
<evidence type="ECO:0000256" key="4">
    <source>
        <dbReference type="SAM" id="MobiDB-lite"/>
    </source>
</evidence>
<dbReference type="Pfam" id="PF13499">
    <property type="entry name" value="EF-hand_7"/>
    <property type="match status" value="1"/>
</dbReference>
<dbReference type="RefSeq" id="XP_019642965.1">
    <property type="nucleotide sequence ID" value="XM_019787406.1"/>
</dbReference>
<dbReference type="SMART" id="SM00054">
    <property type="entry name" value="EFh"/>
    <property type="match status" value="2"/>
</dbReference>
<evidence type="ECO:0000313" key="6">
    <source>
        <dbReference type="Proteomes" id="UP000515135"/>
    </source>
</evidence>
<feature type="domain" description="EF-hand" evidence="5">
    <location>
        <begin position="88"/>
        <end position="123"/>
    </location>
</feature>
<gene>
    <name evidence="7" type="primary">LOC109484180</name>
</gene>
<dbReference type="InterPro" id="IPR018247">
    <property type="entry name" value="EF_Hand_1_Ca_BS"/>
</dbReference>
<evidence type="ECO:0000256" key="1">
    <source>
        <dbReference type="ARBA" id="ARBA00022723"/>
    </source>
</evidence>
<dbReference type="OrthoDB" id="6572480at2759"/>
<evidence type="ECO:0000313" key="7">
    <source>
        <dbReference type="RefSeq" id="XP_019642965.1"/>
    </source>
</evidence>
<dbReference type="InterPro" id="IPR011992">
    <property type="entry name" value="EF-hand-dom_pair"/>
</dbReference>
<dbReference type="InterPro" id="IPR002048">
    <property type="entry name" value="EF_hand_dom"/>
</dbReference>
<feature type="domain" description="EF-hand" evidence="5">
    <location>
        <begin position="52"/>
        <end position="87"/>
    </location>
</feature>
<dbReference type="PROSITE" id="PS00018">
    <property type="entry name" value="EF_HAND_1"/>
    <property type="match status" value="2"/>
</dbReference>
<dbReference type="PANTHER" id="PTHR13025:SF6">
    <property type="entry name" value="EF-HAND DOMAIN-CONTAINING PROTEIN-RELATED"/>
    <property type="match status" value="1"/>
</dbReference>
<dbReference type="GeneID" id="109484180"/>
<dbReference type="AlphaFoldDB" id="A0A6P4ZP64"/>
<feature type="compositionally biased region" description="Basic and acidic residues" evidence="4">
    <location>
        <begin position="1"/>
        <end position="11"/>
    </location>
</feature>
<dbReference type="Proteomes" id="UP000515135">
    <property type="component" value="Unplaced"/>
</dbReference>
<keyword evidence="3" id="KW-0106">Calcium</keyword>
<name>A0A6P4ZP64_BRABE</name>
<keyword evidence="1" id="KW-0479">Metal-binding</keyword>
<feature type="region of interest" description="Disordered" evidence="4">
    <location>
        <begin position="165"/>
        <end position="213"/>
    </location>
</feature>
<organism evidence="6 7">
    <name type="scientific">Branchiostoma belcheri</name>
    <name type="common">Amphioxus</name>
    <dbReference type="NCBI Taxonomy" id="7741"/>
    <lineage>
        <taxon>Eukaryota</taxon>
        <taxon>Metazoa</taxon>
        <taxon>Chordata</taxon>
        <taxon>Cephalochordata</taxon>
        <taxon>Leptocardii</taxon>
        <taxon>Amphioxiformes</taxon>
        <taxon>Branchiostomatidae</taxon>
        <taxon>Branchiostoma</taxon>
    </lineage>
</organism>